<dbReference type="EMBL" id="BMNY01000003">
    <property type="protein sequence ID" value="GGM78445.1"/>
    <property type="molecule type" value="Genomic_DNA"/>
</dbReference>
<protein>
    <recommendedName>
        <fullName evidence="4">AB hydrolase-1 domain-containing protein</fullName>
    </recommendedName>
</protein>
<reference evidence="5" key="1">
    <citation type="journal article" date="2014" name="Int. J. Syst. Evol. Microbiol.">
        <title>Complete genome sequence of Corynebacterium casei LMG S-19264T (=DSM 44701T), isolated from a smear-ripened cheese.</title>
        <authorList>
            <consortium name="US DOE Joint Genome Institute (JGI-PGF)"/>
            <person name="Walter F."/>
            <person name="Albersmeier A."/>
            <person name="Kalinowski J."/>
            <person name="Ruckert C."/>
        </authorList>
    </citation>
    <scope>NUCLEOTIDE SEQUENCE</scope>
    <source>
        <strain evidence="5">JCM 13583</strain>
    </source>
</reference>
<evidence type="ECO:0000256" key="3">
    <source>
        <dbReference type="ARBA" id="ARBA00037942"/>
    </source>
</evidence>
<dbReference type="InterPro" id="IPR029058">
    <property type="entry name" value="AB_hydrolase_fold"/>
</dbReference>
<dbReference type="PANTHER" id="PTHR46197:SF3">
    <property type="entry name" value="AB HYDROLASE-1 DOMAIN-CONTAINING PROTEIN"/>
    <property type="match status" value="1"/>
</dbReference>
<dbReference type="PANTHER" id="PTHR46197">
    <property type="entry name" value="PROTEIN ABHD14B-LIKE"/>
    <property type="match status" value="1"/>
</dbReference>
<evidence type="ECO:0000313" key="5">
    <source>
        <dbReference type="EMBL" id="GGM78445.1"/>
    </source>
</evidence>
<dbReference type="SUPFAM" id="SSF53474">
    <property type="entry name" value="alpha/beta-Hydrolases"/>
    <property type="match status" value="1"/>
</dbReference>
<dbReference type="PRINTS" id="PR00111">
    <property type="entry name" value="ABHYDROLASE"/>
</dbReference>
<proteinExistence type="inferred from homology"/>
<feature type="domain" description="AB hydrolase-1" evidence="4">
    <location>
        <begin position="51"/>
        <end position="158"/>
    </location>
</feature>
<keyword evidence="6" id="KW-1185">Reference proteome</keyword>
<evidence type="ECO:0000259" key="4">
    <source>
        <dbReference type="Pfam" id="PF00561"/>
    </source>
</evidence>
<comment type="subcellular location">
    <subcellularLocation>
        <location evidence="1">Cytoplasm</location>
    </subcellularLocation>
</comment>
<gene>
    <name evidence="5" type="ORF">GCM10007108_15740</name>
</gene>
<dbReference type="Gene3D" id="3.40.50.1820">
    <property type="entry name" value="alpha/beta hydrolase"/>
    <property type="match status" value="1"/>
</dbReference>
<dbReference type="AlphaFoldDB" id="A0AA37F9Y1"/>
<dbReference type="GO" id="GO:0005737">
    <property type="term" value="C:cytoplasm"/>
    <property type="evidence" value="ECO:0007669"/>
    <property type="project" value="UniProtKB-SubCell"/>
</dbReference>
<name>A0AA37F9Y1_9ARCH</name>
<evidence type="ECO:0000256" key="2">
    <source>
        <dbReference type="ARBA" id="ARBA00022490"/>
    </source>
</evidence>
<accession>A0AA37F9Y1</accession>
<evidence type="ECO:0000256" key="1">
    <source>
        <dbReference type="ARBA" id="ARBA00004496"/>
    </source>
</evidence>
<sequence length="238" mass="25948">MTGHDIRVRKRINHESILSGMSGTVVEKKEIRLHGRKVVYRASQPAANRGIVVLLHGYSFNSAIWDGSGVFSALNSVGLGAVAPDYPGFGESEEIQEFKVERGDLKASGAFIEEFSDALGLERYHLLGASMGGGMALLTALMHPHEVLSVVAAAPAWVKDREREMERIQCPVLLIWGSADSVVPLQDGVAYSRRIKGCKLEVIQGAGHPSYLDAPERFAEVLKGFYSTLVSRQKPTTE</sequence>
<organism evidence="5 6">
    <name type="scientific">Thermogymnomonas acidicola</name>
    <dbReference type="NCBI Taxonomy" id="399579"/>
    <lineage>
        <taxon>Archaea</taxon>
        <taxon>Methanobacteriati</taxon>
        <taxon>Thermoplasmatota</taxon>
        <taxon>Thermoplasmata</taxon>
        <taxon>Thermoplasmatales</taxon>
        <taxon>Thermogymnomonas</taxon>
    </lineage>
</organism>
<dbReference type="Pfam" id="PF00561">
    <property type="entry name" value="Abhydrolase_1"/>
    <property type="match status" value="1"/>
</dbReference>
<comment type="similarity">
    <text evidence="3">Belongs to the AB hydrolase superfamily. ABHD14 family.</text>
</comment>
<evidence type="ECO:0000313" key="6">
    <source>
        <dbReference type="Proteomes" id="UP000632195"/>
    </source>
</evidence>
<keyword evidence="2" id="KW-0963">Cytoplasm</keyword>
<dbReference type="Proteomes" id="UP000632195">
    <property type="component" value="Unassembled WGS sequence"/>
</dbReference>
<dbReference type="InterPro" id="IPR000073">
    <property type="entry name" value="AB_hydrolase_1"/>
</dbReference>
<comment type="caution">
    <text evidence="5">The sequence shown here is derived from an EMBL/GenBank/DDBJ whole genome shotgun (WGS) entry which is preliminary data.</text>
</comment>
<reference evidence="5" key="2">
    <citation type="submission" date="2022-09" db="EMBL/GenBank/DDBJ databases">
        <authorList>
            <person name="Sun Q."/>
            <person name="Ohkuma M."/>
        </authorList>
    </citation>
    <scope>NUCLEOTIDE SEQUENCE</scope>
    <source>
        <strain evidence="5">JCM 13583</strain>
    </source>
</reference>